<accession>A0A1T4UJI7</accession>
<keyword evidence="2" id="KW-1185">Reference proteome</keyword>
<gene>
    <name evidence="1" type="ORF">SAMN02745132_01873</name>
</gene>
<dbReference type="EMBL" id="FUXU01000018">
    <property type="protein sequence ID" value="SKA52760.1"/>
    <property type="molecule type" value="Genomic_DNA"/>
</dbReference>
<dbReference type="Proteomes" id="UP000190162">
    <property type="component" value="Unassembled WGS sequence"/>
</dbReference>
<protein>
    <submittedName>
        <fullName evidence="1">Uncharacterized protein</fullName>
    </submittedName>
</protein>
<dbReference type="AlphaFoldDB" id="A0A1T4UJI7"/>
<name>A0A1T4UJI7_9GAMM</name>
<proteinExistence type="predicted"/>
<organism evidence="1 2">
    <name type="scientific">Enterovibrio nigricans DSM 22720</name>
    <dbReference type="NCBI Taxonomy" id="1121868"/>
    <lineage>
        <taxon>Bacteria</taxon>
        <taxon>Pseudomonadati</taxon>
        <taxon>Pseudomonadota</taxon>
        <taxon>Gammaproteobacteria</taxon>
        <taxon>Vibrionales</taxon>
        <taxon>Vibrionaceae</taxon>
        <taxon>Enterovibrio</taxon>
    </lineage>
</organism>
<evidence type="ECO:0000313" key="2">
    <source>
        <dbReference type="Proteomes" id="UP000190162"/>
    </source>
</evidence>
<dbReference type="RefSeq" id="WP_157828334.1">
    <property type="nucleotide sequence ID" value="NZ_FUXU01000018.1"/>
</dbReference>
<evidence type="ECO:0000313" key="1">
    <source>
        <dbReference type="EMBL" id="SKA52760.1"/>
    </source>
</evidence>
<sequence>MLQGLSCFWRSYQVVQKVGTNGHYGNTTLRIKVLSEAPDHLENAQKQIKLETLKLS</sequence>
<reference evidence="2" key="1">
    <citation type="submission" date="2017-02" db="EMBL/GenBank/DDBJ databases">
        <authorList>
            <person name="Varghese N."/>
            <person name="Submissions S."/>
        </authorList>
    </citation>
    <scope>NUCLEOTIDE SEQUENCE [LARGE SCALE GENOMIC DNA]</scope>
    <source>
        <strain evidence="2">DSM 22720</strain>
    </source>
</reference>